<dbReference type="PANTHER" id="PTHR16071:SF2">
    <property type="entry name" value="FIGNL1-INTERACTING REGULATOR OF RECOMBINATION AND MITOSIS"/>
    <property type="match status" value="1"/>
</dbReference>
<dbReference type="HOGENOM" id="CLU_737601_0_0_1"/>
<name>F6PHA9_CIOIN</name>
<dbReference type="PANTHER" id="PTHR16071">
    <property type="entry name" value="CHROMOSOME 1 OPEN READING FRAME 112"/>
    <property type="match status" value="1"/>
</dbReference>
<reference evidence="1" key="2">
    <citation type="submission" date="2025-08" db="UniProtKB">
        <authorList>
            <consortium name="Ensembl"/>
        </authorList>
    </citation>
    <scope>IDENTIFICATION</scope>
</reference>
<dbReference type="InterPro" id="IPR027902">
    <property type="entry name" value="DUF4487"/>
</dbReference>
<evidence type="ECO:0000313" key="2">
    <source>
        <dbReference type="Proteomes" id="UP000008144"/>
    </source>
</evidence>
<organism evidence="1 2">
    <name type="scientific">Ciona intestinalis</name>
    <name type="common">Transparent sea squirt</name>
    <name type="synonym">Ascidia intestinalis</name>
    <dbReference type="NCBI Taxonomy" id="7719"/>
    <lineage>
        <taxon>Eukaryota</taxon>
        <taxon>Metazoa</taxon>
        <taxon>Chordata</taxon>
        <taxon>Tunicata</taxon>
        <taxon>Ascidiacea</taxon>
        <taxon>Phlebobranchia</taxon>
        <taxon>Cionidae</taxon>
        <taxon>Ciona</taxon>
    </lineage>
</organism>
<reference evidence="1" key="3">
    <citation type="submission" date="2025-09" db="UniProtKB">
        <authorList>
            <consortium name="Ensembl"/>
        </authorList>
    </citation>
    <scope>IDENTIFICATION</scope>
</reference>
<accession>F6PHA9</accession>
<evidence type="ECO:0000313" key="1">
    <source>
        <dbReference type="Ensembl" id="ENSCINP00000001400.3"/>
    </source>
</evidence>
<dbReference type="GeneTree" id="ENSGT00390000004791"/>
<sequence length="375" mass="42427">MLAADVWCFLARLIPPDESFQQFKALVLLLKNLPHYCATKAPLFVLVGRLFSFLLPHHQEAIVSTYSMKSNFALWESLSSSGHQFSAPIMIDSCQTCVTLIDGWVGNGGCLGDSCDVVSCLNITHNLLQSSNITDELHKNLSLKQSLSLLNETLQSLWLVLPTYIQVGEAMTELLKHLLRVSTSFIKWMFNFNLSLVTCKVLTYLQNHPNAVLTCEVAKFLVTLESLGSKMVGNETKIKLWKQVICDATKNWLSQHKVFNEMELFSRLTRNPSNINLICAGSNNLELLKSHLQRIPVESNTSIPCIYDKHRLKLLETIISNTSENRDQFTKCLQQVFISLQILKDCKPNMSKQNKETLQNSLEILNKIFTTTNSD</sequence>
<dbReference type="Ensembl" id="ENSCINT00000001400.3">
    <property type="protein sequence ID" value="ENSCINP00000001400.3"/>
    <property type="gene ID" value="ENSCING00000000769.3"/>
</dbReference>
<keyword evidence="2" id="KW-1185">Reference proteome</keyword>
<dbReference type="AlphaFoldDB" id="F6PHA9"/>
<proteinExistence type="predicted"/>
<dbReference type="InParanoid" id="F6PHA9"/>
<reference evidence="2" key="1">
    <citation type="journal article" date="2002" name="Science">
        <title>The draft genome of Ciona intestinalis: insights into chordate and vertebrate origins.</title>
        <authorList>
            <person name="Dehal P."/>
            <person name="Satou Y."/>
            <person name="Campbell R.K."/>
            <person name="Chapman J."/>
            <person name="Degnan B."/>
            <person name="De Tomaso A."/>
            <person name="Davidson B."/>
            <person name="Di Gregorio A."/>
            <person name="Gelpke M."/>
            <person name="Goodstein D.M."/>
            <person name="Harafuji N."/>
            <person name="Hastings K.E."/>
            <person name="Ho I."/>
            <person name="Hotta K."/>
            <person name="Huang W."/>
            <person name="Kawashima T."/>
            <person name="Lemaire P."/>
            <person name="Martinez D."/>
            <person name="Meinertzhagen I.A."/>
            <person name="Necula S."/>
            <person name="Nonaka M."/>
            <person name="Putnam N."/>
            <person name="Rash S."/>
            <person name="Saiga H."/>
            <person name="Satake M."/>
            <person name="Terry A."/>
            <person name="Yamada L."/>
            <person name="Wang H.G."/>
            <person name="Awazu S."/>
            <person name="Azumi K."/>
            <person name="Boore J."/>
            <person name="Branno M."/>
            <person name="Chin-Bow S."/>
            <person name="DeSantis R."/>
            <person name="Doyle S."/>
            <person name="Francino P."/>
            <person name="Keys D.N."/>
            <person name="Haga S."/>
            <person name="Hayashi H."/>
            <person name="Hino K."/>
            <person name="Imai K.S."/>
            <person name="Inaba K."/>
            <person name="Kano S."/>
            <person name="Kobayashi K."/>
            <person name="Kobayashi M."/>
            <person name="Lee B.I."/>
            <person name="Makabe K.W."/>
            <person name="Manohar C."/>
            <person name="Matassi G."/>
            <person name="Medina M."/>
            <person name="Mochizuki Y."/>
            <person name="Mount S."/>
            <person name="Morishita T."/>
            <person name="Miura S."/>
            <person name="Nakayama A."/>
            <person name="Nishizaka S."/>
            <person name="Nomoto H."/>
            <person name="Ohta F."/>
            <person name="Oishi K."/>
            <person name="Rigoutsos I."/>
            <person name="Sano M."/>
            <person name="Sasaki A."/>
            <person name="Sasakura Y."/>
            <person name="Shoguchi E."/>
            <person name="Shin-i T."/>
            <person name="Spagnuolo A."/>
            <person name="Stainier D."/>
            <person name="Suzuki M.M."/>
            <person name="Tassy O."/>
            <person name="Takatori N."/>
            <person name="Tokuoka M."/>
            <person name="Yagi K."/>
            <person name="Yoshizaki F."/>
            <person name="Wada S."/>
            <person name="Zhang C."/>
            <person name="Hyatt P.D."/>
            <person name="Larimer F."/>
            <person name="Detter C."/>
            <person name="Doggett N."/>
            <person name="Glavina T."/>
            <person name="Hawkins T."/>
            <person name="Richardson P."/>
            <person name="Lucas S."/>
            <person name="Kohara Y."/>
            <person name="Levine M."/>
            <person name="Satoh N."/>
            <person name="Rokhsar D.S."/>
        </authorList>
    </citation>
    <scope>NUCLEOTIDE SEQUENCE [LARGE SCALE GENOMIC DNA]</scope>
</reference>
<dbReference type="Pfam" id="PF14868">
    <property type="entry name" value="DUF4487"/>
    <property type="match status" value="1"/>
</dbReference>
<dbReference type="Proteomes" id="UP000008144">
    <property type="component" value="Unassembled WGS sequence"/>
</dbReference>
<protein>
    <submittedName>
        <fullName evidence="1">Uncharacterized protein</fullName>
    </submittedName>
</protein>